<feature type="compositionally biased region" description="Basic and acidic residues" evidence="5">
    <location>
        <begin position="147"/>
        <end position="159"/>
    </location>
</feature>
<feature type="compositionally biased region" description="Basic and acidic residues" evidence="5">
    <location>
        <begin position="195"/>
        <end position="204"/>
    </location>
</feature>
<dbReference type="InterPro" id="IPR012677">
    <property type="entry name" value="Nucleotide-bd_a/b_plait_sf"/>
</dbReference>
<dbReference type="CDD" id="cd12230">
    <property type="entry name" value="RRM1_U2AF65"/>
    <property type="match status" value="1"/>
</dbReference>
<evidence type="ECO:0000313" key="7">
    <source>
        <dbReference type="EMBL" id="KEG01536.1"/>
    </source>
</evidence>
<dbReference type="RefSeq" id="XP_008625503.1">
    <property type="nucleotide sequence ID" value="XM_008627281.1"/>
</dbReference>
<reference evidence="8 10" key="2">
    <citation type="submission" date="2019-01" db="EMBL/GenBank/DDBJ databases">
        <authorList>
            <person name="Ramaprasad A."/>
        </authorList>
    </citation>
    <scope>NUCLEOTIDE SEQUENCE [LARGE SCALE GENOMIC DNA]</scope>
</reference>
<name>A0A081ICX8_PLAVN</name>
<dbReference type="Gene3D" id="3.30.70.330">
    <property type="match status" value="3"/>
</dbReference>
<dbReference type="GO" id="GO:0003723">
    <property type="term" value="F:RNA binding"/>
    <property type="evidence" value="ECO:0007669"/>
    <property type="project" value="UniProtKB-UniRule"/>
</dbReference>
<feature type="domain" description="RRM" evidence="6">
    <location>
        <begin position="466"/>
        <end position="549"/>
    </location>
</feature>
<reference evidence="7 9" key="1">
    <citation type="submission" date="2013-02" db="EMBL/GenBank/DDBJ databases">
        <title>The Genome Sequence of Plasmodium vinckei vinckei.</title>
        <authorList>
            <consortium name="The Broad Institute Genome Sequencing Platform"/>
            <consortium name="The Broad Institute Genome Sequencing Center for Infectious Disease"/>
            <person name="Neafsey D."/>
            <person name="Cheeseman I."/>
            <person name="Volkman S."/>
            <person name="Adams J."/>
            <person name="Walker B."/>
            <person name="Young S.K."/>
            <person name="Zeng Q."/>
            <person name="Gargeya S."/>
            <person name="Fitzgerald M."/>
            <person name="Haas B."/>
            <person name="Abouelleil A."/>
            <person name="Alvarado L."/>
            <person name="Arachchi H.M."/>
            <person name="Berlin A.M."/>
            <person name="Chapman S.B."/>
            <person name="Dewar J."/>
            <person name="Goldberg J."/>
            <person name="Griggs A."/>
            <person name="Gujja S."/>
            <person name="Hansen M."/>
            <person name="Howarth C."/>
            <person name="Imamovic A."/>
            <person name="Larimer J."/>
            <person name="McCowan C."/>
            <person name="Murphy C."/>
            <person name="Neiman D."/>
            <person name="Pearson M."/>
            <person name="Priest M."/>
            <person name="Roberts A."/>
            <person name="Saif S."/>
            <person name="Shea T."/>
            <person name="Sisk P."/>
            <person name="Sykes S."/>
            <person name="Wortman J."/>
            <person name="Nusbaum C."/>
            <person name="Birren B."/>
        </authorList>
    </citation>
    <scope>NUCLEOTIDE SEQUENCE [LARGE SCALE GENOMIC DNA]</scope>
    <source>
        <strain evidence="7">Vinckei</strain>
        <strain evidence="9">vinckei</strain>
    </source>
</reference>
<protein>
    <submittedName>
        <fullName evidence="8">RNA-binding protein, putative</fullName>
    </submittedName>
</protein>
<dbReference type="Proteomes" id="UP000030681">
    <property type="component" value="Unassembled WGS sequence"/>
</dbReference>
<keyword evidence="3" id="KW-0508">mRNA splicing</keyword>
<evidence type="ECO:0000256" key="3">
    <source>
        <dbReference type="ARBA" id="ARBA00023187"/>
    </source>
</evidence>
<feature type="compositionally biased region" description="Basic and acidic residues" evidence="5">
    <location>
        <begin position="43"/>
        <end position="58"/>
    </location>
</feature>
<dbReference type="KEGG" id="pvv:PVVCY_0601400"/>
<feature type="domain" description="RRM" evidence="6">
    <location>
        <begin position="604"/>
        <end position="677"/>
    </location>
</feature>
<feature type="compositionally biased region" description="Acidic residues" evidence="5">
    <location>
        <begin position="210"/>
        <end position="219"/>
    </location>
</feature>
<dbReference type="PROSITE" id="PS50102">
    <property type="entry name" value="RRM"/>
    <property type="match status" value="2"/>
</dbReference>
<dbReference type="AlphaFoldDB" id="A0A081ICX8"/>
<keyword evidence="2 4" id="KW-0694">RNA-binding</keyword>
<gene>
    <name evidence="8" type="ORF">PVVCY_0601400</name>
    <name evidence="7" type="ORF">YYE_03634</name>
</gene>
<dbReference type="InterPro" id="IPR035979">
    <property type="entry name" value="RBD_domain_sf"/>
</dbReference>
<evidence type="ECO:0000313" key="9">
    <source>
        <dbReference type="Proteomes" id="UP000030681"/>
    </source>
</evidence>
<feature type="compositionally biased region" description="Basic residues" evidence="5">
    <location>
        <begin position="137"/>
        <end position="146"/>
    </location>
</feature>
<dbReference type="VEuPathDB" id="PlasmoDB:PVVCY_0601400"/>
<dbReference type="EMBL" id="KL446951">
    <property type="protein sequence ID" value="KEG01536.1"/>
    <property type="molecule type" value="Genomic_DNA"/>
</dbReference>
<dbReference type="OrthoDB" id="10266058at2759"/>
<dbReference type="Proteomes" id="UP000290582">
    <property type="component" value="Chromosome PVVCY_06"/>
</dbReference>
<evidence type="ECO:0000256" key="5">
    <source>
        <dbReference type="SAM" id="MobiDB-lite"/>
    </source>
</evidence>
<evidence type="ECO:0000256" key="4">
    <source>
        <dbReference type="PROSITE-ProRule" id="PRU00176"/>
    </source>
</evidence>
<dbReference type="GO" id="GO:0008380">
    <property type="term" value="P:RNA splicing"/>
    <property type="evidence" value="ECO:0007669"/>
    <property type="project" value="UniProtKB-KW"/>
</dbReference>
<keyword evidence="1" id="KW-0507">mRNA processing</keyword>
<dbReference type="GeneID" id="19961840"/>
<dbReference type="Pfam" id="PF00076">
    <property type="entry name" value="RRM_1"/>
    <property type="match status" value="1"/>
</dbReference>
<feature type="compositionally biased region" description="Low complexity" evidence="5">
    <location>
        <begin position="103"/>
        <end position="119"/>
    </location>
</feature>
<feature type="region of interest" description="Disordered" evidence="5">
    <location>
        <begin position="769"/>
        <end position="811"/>
    </location>
</feature>
<accession>A0A081ICX8</accession>
<sequence length="897" mass="105322">MGIFEKKQYHSPTENDNTYQEDTTDDEETKKKKLIERKRKIQHEKERGKHRERGKEQEEEKEEEDEDEKEEDEKKHHRDRDRERENRIKYKEMKRKKREEDSNISSSNSSSDNESSSSESDVKHKKEYSEKYEKMRRERKRHRDRSRGRSRDRSRDKYKLRGTYTNVEVRIKSSKHRNRSSDDEKIKEKRKYKRRDREDDKSKDSNSSNDSEEEEEEESREVNKKKKAIEKGEEDESENKNESDDSNEGSEKSSVRSSSGSESHRKKMRSHSRSIYRERRRRRHRSSDRRSRRDRHRSSERRRRKRRRDRERDRERERRYKRRERSYKFDSPPESETDDNSDNNKSKRKKSNFSSENPNSNIIDNANLLLNASNIANANLNDPSALLNILASNSSQSGDNGIANPANLLLDARNKLLEDKKGIGLNQSPLNLLLNTQSLQQLYKTALGIGELGLSTIDANAEKTARELYVGNIPQNIDIQEIVKFLNTCLLILYNKENENENICLKACIRGDTRYAFVEFRSLQDTSNCMLLNGIYFYTNNLRIGRPKTFPAEYTKLIPPATIPPIDTYYLSQGLIGIKAFVIFHQNRDETKNEYLPVDMIKLQKLCVSNISKNNETNKIKELLEAFGEIQSFEFFEGEENSDTYICLVEYNNVENAIQAHKILNQNTSYRIQFEYEIVNDPTINQLVKKKYMQNKNSILSQQIPTKVVVLSKIATFDELSNPEDYKEISEDIKIECEKYGPVVEVVLPLISPETYEYLTNKSKKENDKINEEGVSSDKVNETDEQSNSDLVEKTEKDDNEDEETDQDREHPYYDLSSIGCAFIYFETIEGATKTRKELSGRKFGANIIEANYYSEKKFLMKNFKNVKYNFKKSHSSLFNLNLKLGNCAYSDGSDED</sequence>
<evidence type="ECO:0000256" key="2">
    <source>
        <dbReference type="ARBA" id="ARBA00022884"/>
    </source>
</evidence>
<feature type="compositionally biased region" description="Acidic residues" evidence="5">
    <location>
        <begin position="798"/>
        <end position="807"/>
    </location>
</feature>
<evidence type="ECO:0000259" key="6">
    <source>
        <dbReference type="PROSITE" id="PS50102"/>
    </source>
</evidence>
<dbReference type="CDD" id="cd00590">
    <property type="entry name" value="RRM_SF"/>
    <property type="match status" value="1"/>
</dbReference>
<feature type="region of interest" description="Disordered" evidence="5">
    <location>
        <begin position="1"/>
        <end position="360"/>
    </location>
</feature>
<dbReference type="SUPFAM" id="SSF54928">
    <property type="entry name" value="RNA-binding domain, RBD"/>
    <property type="match status" value="2"/>
</dbReference>
<dbReference type="EMBL" id="LR215062">
    <property type="protein sequence ID" value="VEV55516.1"/>
    <property type="molecule type" value="Genomic_DNA"/>
</dbReference>
<feature type="compositionally biased region" description="Basic and acidic residues" evidence="5">
    <location>
        <begin position="120"/>
        <end position="136"/>
    </location>
</feature>
<feature type="compositionally biased region" description="Basic and acidic residues" evidence="5">
    <location>
        <begin position="80"/>
        <end position="91"/>
    </location>
</feature>
<feature type="compositionally biased region" description="Basic residues" evidence="5">
    <location>
        <begin position="31"/>
        <end position="42"/>
    </location>
</feature>
<feature type="compositionally biased region" description="Basic residues" evidence="5">
    <location>
        <begin position="264"/>
        <end position="309"/>
    </location>
</feature>
<dbReference type="GO" id="GO:0006397">
    <property type="term" value="P:mRNA processing"/>
    <property type="evidence" value="ECO:0007669"/>
    <property type="project" value="UniProtKB-KW"/>
</dbReference>
<feature type="compositionally biased region" description="Basic and acidic residues" evidence="5">
    <location>
        <begin position="238"/>
        <end position="254"/>
    </location>
</feature>
<evidence type="ECO:0000313" key="10">
    <source>
        <dbReference type="Proteomes" id="UP000290582"/>
    </source>
</evidence>
<organism evidence="7 9">
    <name type="scientific">Plasmodium vinckei vinckei</name>
    <dbReference type="NCBI Taxonomy" id="54757"/>
    <lineage>
        <taxon>Eukaryota</taxon>
        <taxon>Sar</taxon>
        <taxon>Alveolata</taxon>
        <taxon>Apicomplexa</taxon>
        <taxon>Aconoidasida</taxon>
        <taxon>Haemosporida</taxon>
        <taxon>Plasmodiidae</taxon>
        <taxon>Plasmodium</taxon>
        <taxon>Plasmodium (Vinckeia)</taxon>
    </lineage>
</organism>
<dbReference type="SMART" id="SM00360">
    <property type="entry name" value="RRM"/>
    <property type="match status" value="3"/>
</dbReference>
<dbReference type="PANTHER" id="PTHR23139">
    <property type="entry name" value="RNA-BINDING PROTEIN"/>
    <property type="match status" value="1"/>
</dbReference>
<dbReference type="InterPro" id="IPR000504">
    <property type="entry name" value="RRM_dom"/>
</dbReference>
<evidence type="ECO:0000313" key="8">
    <source>
        <dbReference type="EMBL" id="VEV55516.1"/>
    </source>
</evidence>
<proteinExistence type="predicted"/>
<evidence type="ECO:0000256" key="1">
    <source>
        <dbReference type="ARBA" id="ARBA00022664"/>
    </source>
</evidence>
<feature type="compositionally biased region" description="Acidic residues" evidence="5">
    <location>
        <begin position="59"/>
        <end position="71"/>
    </location>
</feature>